<dbReference type="EMBL" id="CP033614">
    <property type="protein sequence ID" value="AYV54627.1"/>
    <property type="molecule type" value="Genomic_DNA"/>
</dbReference>
<proteinExistence type="predicted"/>
<dbReference type="SUPFAM" id="SSF51126">
    <property type="entry name" value="Pectin lyase-like"/>
    <property type="match status" value="1"/>
</dbReference>
<dbReference type="KEGG" id="lkm:EFP84_03250"/>
<protein>
    <submittedName>
        <fullName evidence="1">Uncharacterized protein</fullName>
    </submittedName>
</protein>
<dbReference type="InterPro" id="IPR011050">
    <property type="entry name" value="Pectin_lyase_fold/virulence"/>
</dbReference>
<organism evidence="1 2">
    <name type="scientific">Leptospira kmetyi</name>
    <dbReference type="NCBI Taxonomy" id="408139"/>
    <lineage>
        <taxon>Bacteria</taxon>
        <taxon>Pseudomonadati</taxon>
        <taxon>Spirochaetota</taxon>
        <taxon>Spirochaetia</taxon>
        <taxon>Leptospirales</taxon>
        <taxon>Leptospiraceae</taxon>
        <taxon>Leptospira</taxon>
    </lineage>
</organism>
<evidence type="ECO:0000313" key="2">
    <source>
        <dbReference type="Proteomes" id="UP000276407"/>
    </source>
</evidence>
<dbReference type="AlphaFoldDB" id="A0AAD0UR80"/>
<reference evidence="1 2" key="1">
    <citation type="submission" date="2018-11" db="EMBL/GenBank/DDBJ databases">
        <title>Complete genome sequence of Leptospira kmetyi isolate LS 001/16 from soil sample associated with a leptospirosis patient in Kelantan.</title>
        <authorList>
            <person name="Muhammad Yusoff F."/>
            <person name="Muhammad Yusoff S."/>
            <person name="Ahmad M.N."/>
            <person name="Yusof N.Y."/>
            <person name="Aziah I."/>
        </authorList>
    </citation>
    <scope>NUCLEOTIDE SEQUENCE [LARGE SCALE GENOMIC DNA]</scope>
    <source>
        <strain evidence="1 2">LS 001/16</strain>
    </source>
</reference>
<sequence length="799" mass="83799">MLFIEKDIFSVEEPNRQSRTVHTLLFFLSFLFLQNCFPKPSGTSFLDTFTFANFASIAQTPIPLKVRLSGLTGGTLVLANQDNETLSLSSNGDFNFPEFKPKYSSYSVSVKTQPTVTPAIDCVITNANGILSPFFEYVEVVCATRSYPLSVQVYGISSSVSGTLQIRSGGVDLLNLGGDGTYAFAAPIPDQSSYTIQIVASPQNHICQFEIPANATGTMTGPNTVLINCLSVTNSSPPNQTVLKPSDNVDLTFSKNVSGCVLDPVNTPAGNLKSTHPGSNFSYPTSNTIRITSGGTWTTGVNQYLRLTGCMDPGSGKAYNNGTPLTFTYTVANEVKYASPGGAGAGLCDTVATACSSIRYAVAQCSAVPCFVLVSEGIFSISDNATQRIDLKDGVNLMGGFDSTFTQRNGTTHTTIIEDISPPGNCGASEGVTCAPIFAGPPFTTMTSNLVVNLFTIKSNPNNPWATGIFLNGLATGASQLIIAGNVIQGTDSSSAYTATTIRSGIATYNVTPNLNVSYNYIVGGSGNSISAGIYNNGSWGVIYSNWLNGNSHVNSTAADFSTALLVRNLSGAQPLIVSNNVVNSFQQIGTPAVTAASTSGLRFQNVTSTNVHLIHNTVFGGVGTSESIGIYSLGAAVETKIANNQVFTNTTATNRICISYTVVPGATAEVKGNNLFNCSILAQTPVFNFGLCAGNPGPLRNNLLCLTNLVTGANTQNFSHNPIFLPPTSALTYYLIGAGSKCDTVYGGVDPAYGGFITLYQNDFSGVARTTNSAPAPVPVGSFGYTIGIKEHNGTCSP</sequence>
<name>A0AAD0UR80_9LEPT</name>
<evidence type="ECO:0000313" key="1">
    <source>
        <dbReference type="EMBL" id="AYV54627.1"/>
    </source>
</evidence>
<accession>A0AAD0UR80</accession>
<gene>
    <name evidence="1" type="ORF">EFP84_03250</name>
</gene>
<dbReference type="Proteomes" id="UP000276407">
    <property type="component" value="Chromosome 1"/>
</dbReference>